<feature type="domain" description="Cupin type-2" evidence="2">
    <location>
        <begin position="95"/>
        <end position="162"/>
    </location>
</feature>
<evidence type="ECO:0000259" key="2">
    <source>
        <dbReference type="Pfam" id="PF07883"/>
    </source>
</evidence>
<feature type="region of interest" description="Disordered" evidence="1">
    <location>
        <begin position="1"/>
        <end position="34"/>
    </location>
</feature>
<dbReference type="PANTHER" id="PTHR36156:SF2">
    <property type="entry name" value="CUPIN TYPE-2 DOMAIN-CONTAINING PROTEIN"/>
    <property type="match status" value="1"/>
</dbReference>
<accession>A0AAD9ZDZ8</accession>
<dbReference type="InterPro" id="IPR047142">
    <property type="entry name" value="OryJ/VirC-like"/>
</dbReference>
<reference evidence="3" key="1">
    <citation type="submission" date="2022-11" db="EMBL/GenBank/DDBJ databases">
        <title>Chromosomal genome sequence assembly and mating type (MAT) locus characterization of the leprose asexual lichenized fungus Lepraria neglecta (Nyl.) Erichsen.</title>
        <authorList>
            <person name="Allen J.L."/>
            <person name="Pfeffer B."/>
        </authorList>
    </citation>
    <scope>NUCLEOTIDE SEQUENCE</scope>
    <source>
        <strain evidence="3">Allen 5258</strain>
    </source>
</reference>
<dbReference type="AlphaFoldDB" id="A0AAD9ZDZ8"/>
<sequence>MAATRPQNESQISTNLPGLTHHITGHSPSGSAIVESTRPAHWSTLLDNTLGFNVVYTTSEFPVSLNNNADIKTHDEILAKGQLGLVNPNGTIARMVDFAPGSEPLVHRTQSLDYGIVIEGEVEMVLDDGVVKTMRRGDVAVQRGTNHGWRNTSETEWARMFFVLQDCQKVTIGGKELGEDVSNAASGEGLVSESGSGRYEGSKI</sequence>
<protein>
    <recommendedName>
        <fullName evidence="2">Cupin type-2 domain-containing protein</fullName>
    </recommendedName>
</protein>
<dbReference type="Pfam" id="PF07883">
    <property type="entry name" value="Cupin_2"/>
    <property type="match status" value="1"/>
</dbReference>
<gene>
    <name evidence="3" type="ORF">OEA41_008058</name>
</gene>
<dbReference type="SUPFAM" id="SSF51182">
    <property type="entry name" value="RmlC-like cupins"/>
    <property type="match status" value="1"/>
</dbReference>
<comment type="caution">
    <text evidence="3">The sequence shown here is derived from an EMBL/GenBank/DDBJ whole genome shotgun (WGS) entry which is preliminary data.</text>
</comment>
<dbReference type="InterPro" id="IPR014710">
    <property type="entry name" value="RmlC-like_jellyroll"/>
</dbReference>
<evidence type="ECO:0000313" key="4">
    <source>
        <dbReference type="Proteomes" id="UP001276659"/>
    </source>
</evidence>
<dbReference type="Proteomes" id="UP001276659">
    <property type="component" value="Unassembled WGS sequence"/>
</dbReference>
<feature type="compositionally biased region" description="Polar residues" evidence="1">
    <location>
        <begin position="1"/>
        <end position="17"/>
    </location>
</feature>
<keyword evidence="4" id="KW-1185">Reference proteome</keyword>
<evidence type="ECO:0000256" key="1">
    <source>
        <dbReference type="SAM" id="MobiDB-lite"/>
    </source>
</evidence>
<dbReference type="InterPro" id="IPR011051">
    <property type="entry name" value="RmlC_Cupin_sf"/>
</dbReference>
<proteinExistence type="predicted"/>
<organism evidence="3 4">
    <name type="scientific">Lepraria neglecta</name>
    <dbReference type="NCBI Taxonomy" id="209136"/>
    <lineage>
        <taxon>Eukaryota</taxon>
        <taxon>Fungi</taxon>
        <taxon>Dikarya</taxon>
        <taxon>Ascomycota</taxon>
        <taxon>Pezizomycotina</taxon>
        <taxon>Lecanoromycetes</taxon>
        <taxon>OSLEUM clade</taxon>
        <taxon>Lecanoromycetidae</taxon>
        <taxon>Lecanorales</taxon>
        <taxon>Lecanorineae</taxon>
        <taxon>Stereocaulaceae</taxon>
        <taxon>Lepraria</taxon>
    </lineage>
</organism>
<dbReference type="InterPro" id="IPR013096">
    <property type="entry name" value="Cupin_2"/>
</dbReference>
<dbReference type="PANTHER" id="PTHR36156">
    <property type="entry name" value="SLR2101 PROTEIN"/>
    <property type="match status" value="1"/>
</dbReference>
<dbReference type="CDD" id="cd02231">
    <property type="entry name" value="cupin_BLL6423-like"/>
    <property type="match status" value="1"/>
</dbReference>
<dbReference type="EMBL" id="JASNWA010000004">
    <property type="protein sequence ID" value="KAK3176733.1"/>
    <property type="molecule type" value="Genomic_DNA"/>
</dbReference>
<evidence type="ECO:0000313" key="3">
    <source>
        <dbReference type="EMBL" id="KAK3176733.1"/>
    </source>
</evidence>
<name>A0AAD9ZDZ8_9LECA</name>
<dbReference type="Gene3D" id="2.60.120.10">
    <property type="entry name" value="Jelly Rolls"/>
    <property type="match status" value="1"/>
</dbReference>